<protein>
    <submittedName>
        <fullName evidence="2">Uncharacterized protein</fullName>
    </submittedName>
</protein>
<keyword evidence="1" id="KW-0812">Transmembrane</keyword>
<sequence length="176" mass="19780">MPEHSWLEILWFHKDKIQLAVYALLFLYCLARRMPAPECVLSGALFGMGAIDKLHHLAIGGSIIWRHANVGHLCIDALAMAGMYVVALHANRIYPLWIAGAQIIAMFGHFYRLALEEINTFAYDAMAVTPSYIQFVAMLLGVVCHMSRRTRLGKYPSWRRSSLPTLETPARILPGA</sequence>
<feature type="transmembrane region" description="Helical" evidence="1">
    <location>
        <begin position="94"/>
        <end position="115"/>
    </location>
</feature>
<keyword evidence="1" id="KW-0472">Membrane</keyword>
<evidence type="ECO:0000256" key="1">
    <source>
        <dbReference type="SAM" id="Phobius"/>
    </source>
</evidence>
<organism evidence="2 3">
    <name type="scientific">Novosphingobium resinovorum</name>
    <dbReference type="NCBI Taxonomy" id="158500"/>
    <lineage>
        <taxon>Bacteria</taxon>
        <taxon>Pseudomonadati</taxon>
        <taxon>Pseudomonadota</taxon>
        <taxon>Alphaproteobacteria</taxon>
        <taxon>Sphingomonadales</taxon>
        <taxon>Sphingomonadaceae</taxon>
        <taxon>Novosphingobium</taxon>
    </lineage>
</organism>
<accession>A0A031K5R6</accession>
<feature type="transmembrane region" description="Helical" evidence="1">
    <location>
        <begin position="121"/>
        <end position="144"/>
    </location>
</feature>
<dbReference type="RefSeq" id="WP_008830960.1">
    <property type="nucleotide sequence ID" value="NZ_JFYZ01000001.1"/>
</dbReference>
<dbReference type="EMBL" id="JFYZ01000001">
    <property type="protein sequence ID" value="EZP84610.1"/>
    <property type="molecule type" value="Genomic_DNA"/>
</dbReference>
<keyword evidence="1" id="KW-1133">Transmembrane helix</keyword>
<dbReference type="eggNOG" id="ENOG5033GSG">
    <property type="taxonomic scope" value="Bacteria"/>
</dbReference>
<comment type="caution">
    <text evidence="2">The sequence shown here is derived from an EMBL/GenBank/DDBJ whole genome shotgun (WGS) entry which is preliminary data.</text>
</comment>
<proteinExistence type="predicted"/>
<name>A0A031K5R6_9SPHN</name>
<dbReference type="PATRIC" id="fig|158500.4.peg.376"/>
<dbReference type="Proteomes" id="UP000024329">
    <property type="component" value="Unassembled WGS sequence"/>
</dbReference>
<evidence type="ECO:0000313" key="3">
    <source>
        <dbReference type="Proteomes" id="UP000024329"/>
    </source>
</evidence>
<evidence type="ECO:0000313" key="2">
    <source>
        <dbReference type="EMBL" id="EZP84610.1"/>
    </source>
</evidence>
<feature type="transmembrane region" description="Helical" evidence="1">
    <location>
        <begin position="70"/>
        <end position="87"/>
    </location>
</feature>
<dbReference type="AlphaFoldDB" id="A0A031K5R6"/>
<gene>
    <name evidence="2" type="ORF">BV97_00366</name>
</gene>
<dbReference type="STRING" id="158500.BES08_01900"/>
<reference evidence="2 3" key="1">
    <citation type="submission" date="2014-03" db="EMBL/GenBank/DDBJ databases">
        <title>Whole genome sequence of Novosphingobium resinovorum KF1.</title>
        <authorList>
            <person name="Gan H.M."/>
            <person name="Gan H.Y."/>
            <person name="Chew T.H."/>
            <person name="Savka M.A."/>
        </authorList>
    </citation>
    <scope>NUCLEOTIDE SEQUENCE [LARGE SCALE GENOMIC DNA]</scope>
    <source>
        <strain evidence="2 3">KF1</strain>
    </source>
</reference>